<evidence type="ECO:0000313" key="5">
    <source>
        <dbReference type="Proteomes" id="UP001325479"/>
    </source>
</evidence>
<evidence type="ECO:0000256" key="2">
    <source>
        <dbReference type="ARBA" id="ARBA00007637"/>
    </source>
</evidence>
<dbReference type="Proteomes" id="UP001325479">
    <property type="component" value="Chromosome"/>
</dbReference>
<dbReference type="EC" id="4.2.1.47" evidence="4"/>
<dbReference type="PANTHER" id="PTHR43000">
    <property type="entry name" value="DTDP-D-GLUCOSE 4,6-DEHYDRATASE-RELATED"/>
    <property type="match status" value="1"/>
</dbReference>
<feature type="domain" description="NAD-dependent epimerase/dehydratase" evidence="3">
    <location>
        <begin position="12"/>
        <end position="234"/>
    </location>
</feature>
<reference evidence="4 5" key="1">
    <citation type="submission" date="2023-12" db="EMBL/GenBank/DDBJ databases">
        <title>Genome sequencing and assembly of bacterial species from a model synthetic community.</title>
        <authorList>
            <person name="Hogle S.L."/>
        </authorList>
    </citation>
    <scope>NUCLEOTIDE SEQUENCE [LARGE SCALE GENOMIC DNA]</scope>
    <source>
        <strain evidence="4 5">HAMBI 2494</strain>
    </source>
</reference>
<dbReference type="InterPro" id="IPR036291">
    <property type="entry name" value="NAD(P)-bd_dom_sf"/>
</dbReference>
<protein>
    <submittedName>
        <fullName evidence="4">GDP-mannose 4,6-dehydratase</fullName>
        <ecNumber evidence="4">4.2.1.47</ecNumber>
    </submittedName>
</protein>
<dbReference type="Gene3D" id="3.40.50.720">
    <property type="entry name" value="NAD(P)-binding Rossmann-like Domain"/>
    <property type="match status" value="1"/>
</dbReference>
<evidence type="ECO:0000259" key="3">
    <source>
        <dbReference type="Pfam" id="PF01370"/>
    </source>
</evidence>
<comment type="pathway">
    <text evidence="1">Bacterial outer membrane biogenesis; LPS O-antigen biosynthesis.</text>
</comment>
<comment type="similarity">
    <text evidence="2">Belongs to the NAD(P)-dependent epimerase/dehydratase family.</text>
</comment>
<sequence>MGFPSEQTGGRVLITGARGFTGAYVRDELLRAGYEVVGAVAHAHATEGNEHVLDITSLEACRRVIGEVRPTHIVHLAAISFVAHDDALDMYRVNVLGTLNLLQACVDVGVQPQKILVASSANVYGNAAGVVDENVMPAPVNHYAASKLAMEHLVRTWFDRLPIVMTRPFNYTGRGQESRFLVPKIVSHFVQRKPFIELGNLDVARDFSDVRVVAATYRALLESEAACGQTVNVCSEHARTLHEVIDMVRQASGHDLEVRVNPAFVRANEVKVLVGSAARLRSLVPDVEPIDFAETIRWMVAAA</sequence>
<dbReference type="EMBL" id="CP139965">
    <property type="protein sequence ID" value="WQD76866.1"/>
    <property type="molecule type" value="Genomic_DNA"/>
</dbReference>
<proteinExistence type="inferred from homology"/>
<dbReference type="GO" id="GO:0008446">
    <property type="term" value="F:GDP-mannose 4,6-dehydratase activity"/>
    <property type="evidence" value="ECO:0007669"/>
    <property type="project" value="UniProtKB-EC"/>
</dbReference>
<keyword evidence="5" id="KW-1185">Reference proteome</keyword>
<dbReference type="Pfam" id="PF01370">
    <property type="entry name" value="Epimerase"/>
    <property type="match status" value="1"/>
</dbReference>
<accession>A0ABZ0WHQ4</accession>
<evidence type="ECO:0000313" key="4">
    <source>
        <dbReference type="EMBL" id="WQD76866.1"/>
    </source>
</evidence>
<evidence type="ECO:0000256" key="1">
    <source>
        <dbReference type="ARBA" id="ARBA00005125"/>
    </source>
</evidence>
<keyword evidence="4" id="KW-0456">Lyase</keyword>
<organism evidence="4 5">
    <name type="scientific">Paraburkholderia kururiensis</name>
    <dbReference type="NCBI Taxonomy" id="984307"/>
    <lineage>
        <taxon>Bacteria</taxon>
        <taxon>Pseudomonadati</taxon>
        <taxon>Pseudomonadota</taxon>
        <taxon>Betaproteobacteria</taxon>
        <taxon>Burkholderiales</taxon>
        <taxon>Burkholderiaceae</taxon>
        <taxon>Paraburkholderia</taxon>
    </lineage>
</organism>
<dbReference type="Gene3D" id="3.90.25.10">
    <property type="entry name" value="UDP-galactose 4-epimerase, domain 1"/>
    <property type="match status" value="1"/>
</dbReference>
<dbReference type="InterPro" id="IPR001509">
    <property type="entry name" value="Epimerase_deHydtase"/>
</dbReference>
<dbReference type="SUPFAM" id="SSF51735">
    <property type="entry name" value="NAD(P)-binding Rossmann-fold domains"/>
    <property type="match status" value="1"/>
</dbReference>
<gene>
    <name evidence="4" type="ORF">U0042_22720</name>
</gene>
<name>A0ABZ0WHQ4_9BURK</name>